<dbReference type="GO" id="GO:0055085">
    <property type="term" value="P:transmembrane transport"/>
    <property type="evidence" value="ECO:0007669"/>
    <property type="project" value="InterPro"/>
</dbReference>
<keyword evidence="2 7" id="KW-0813">Transport</keyword>
<evidence type="ECO:0000313" key="10">
    <source>
        <dbReference type="Proteomes" id="UP000650466"/>
    </source>
</evidence>
<dbReference type="InterPro" id="IPR000515">
    <property type="entry name" value="MetI-like"/>
</dbReference>
<feature type="transmembrane region" description="Helical" evidence="7">
    <location>
        <begin position="257"/>
        <end position="276"/>
    </location>
</feature>
<dbReference type="EMBL" id="JACVVD010000004">
    <property type="protein sequence ID" value="MBD0381399.1"/>
    <property type="molecule type" value="Genomic_DNA"/>
</dbReference>
<comment type="similarity">
    <text evidence="7">Belongs to the binding-protein-dependent transport system permease family.</text>
</comment>
<feature type="domain" description="ABC transmembrane type-1" evidence="8">
    <location>
        <begin position="74"/>
        <end position="274"/>
    </location>
</feature>
<evidence type="ECO:0000256" key="6">
    <source>
        <dbReference type="ARBA" id="ARBA00023136"/>
    </source>
</evidence>
<dbReference type="PANTHER" id="PTHR43744:SF9">
    <property type="entry name" value="POLYGALACTURONAN_RHAMNOGALACTURONAN TRANSPORT SYSTEM PERMEASE PROTEIN YTCP"/>
    <property type="match status" value="1"/>
</dbReference>
<proteinExistence type="inferred from homology"/>
<feature type="transmembrane region" description="Helical" evidence="7">
    <location>
        <begin position="78"/>
        <end position="97"/>
    </location>
</feature>
<dbReference type="Pfam" id="PF00528">
    <property type="entry name" value="BPD_transp_1"/>
    <property type="match status" value="1"/>
</dbReference>
<gene>
    <name evidence="9" type="ORF">ICC18_14830</name>
</gene>
<dbReference type="SUPFAM" id="SSF161098">
    <property type="entry name" value="MetI-like"/>
    <property type="match status" value="1"/>
</dbReference>
<accession>A0A926QKF2</accession>
<sequence length="291" mass="32416">MRNSYADRVFVGLIHVILVALVIVTLYPLLYVTFASISDAGQLVTHKGFLYKPLGFSIEAYQSVFKNPAILSGYKNTLFILVFGVSTNLIVTALGAYVLSRKNVMWNRVFVFAIVLTMFFSGGLIPLYLVVKGVGLIDSLWATIIPFAVNTFNLIIMRTAFMSVPDSLEESAKMDGANHFVILFRIIIPLSMPVIAVMILYYAVEKWNGWFYASIFIKERELYPLQLTLREILLANNTDAMSAGANAAEQFQIGETIKYATIMVASVPVLILYPFVQKYFVKGVMIGAVKG</sequence>
<dbReference type="CDD" id="cd06261">
    <property type="entry name" value="TM_PBP2"/>
    <property type="match status" value="1"/>
</dbReference>
<protein>
    <submittedName>
        <fullName evidence="9">Carbohydrate ABC transporter permease</fullName>
    </submittedName>
</protein>
<dbReference type="AlphaFoldDB" id="A0A926QKF2"/>
<keyword evidence="6 7" id="KW-0472">Membrane</keyword>
<dbReference type="RefSeq" id="WP_188175177.1">
    <property type="nucleotide sequence ID" value="NZ_JACVVD010000004.1"/>
</dbReference>
<feature type="transmembrane region" description="Helical" evidence="7">
    <location>
        <begin position="9"/>
        <end position="30"/>
    </location>
</feature>
<evidence type="ECO:0000259" key="8">
    <source>
        <dbReference type="PROSITE" id="PS50928"/>
    </source>
</evidence>
<evidence type="ECO:0000256" key="1">
    <source>
        <dbReference type="ARBA" id="ARBA00004651"/>
    </source>
</evidence>
<evidence type="ECO:0000256" key="3">
    <source>
        <dbReference type="ARBA" id="ARBA00022475"/>
    </source>
</evidence>
<evidence type="ECO:0000256" key="7">
    <source>
        <dbReference type="RuleBase" id="RU363032"/>
    </source>
</evidence>
<name>A0A926QKF2_9BACL</name>
<keyword evidence="5 7" id="KW-1133">Transmembrane helix</keyword>
<evidence type="ECO:0000256" key="2">
    <source>
        <dbReference type="ARBA" id="ARBA00022448"/>
    </source>
</evidence>
<evidence type="ECO:0000256" key="5">
    <source>
        <dbReference type="ARBA" id="ARBA00022989"/>
    </source>
</evidence>
<dbReference type="GO" id="GO:0005886">
    <property type="term" value="C:plasma membrane"/>
    <property type="evidence" value="ECO:0007669"/>
    <property type="project" value="UniProtKB-SubCell"/>
</dbReference>
<feature type="transmembrane region" description="Helical" evidence="7">
    <location>
        <begin position="109"/>
        <end position="129"/>
    </location>
</feature>
<feature type="transmembrane region" description="Helical" evidence="7">
    <location>
        <begin position="182"/>
        <end position="204"/>
    </location>
</feature>
<evidence type="ECO:0000256" key="4">
    <source>
        <dbReference type="ARBA" id="ARBA00022692"/>
    </source>
</evidence>
<dbReference type="Proteomes" id="UP000650466">
    <property type="component" value="Unassembled WGS sequence"/>
</dbReference>
<keyword evidence="10" id="KW-1185">Reference proteome</keyword>
<reference evidence="9" key="1">
    <citation type="submission" date="2020-09" db="EMBL/GenBank/DDBJ databases">
        <title>Draft Genome Sequence of Paenibacillus sp. WST5.</title>
        <authorList>
            <person name="Bao Z."/>
        </authorList>
    </citation>
    <scope>NUCLEOTIDE SEQUENCE</scope>
    <source>
        <strain evidence="9">WST5</strain>
    </source>
</reference>
<dbReference type="PANTHER" id="PTHR43744">
    <property type="entry name" value="ABC TRANSPORTER PERMEASE PROTEIN MG189-RELATED-RELATED"/>
    <property type="match status" value="1"/>
</dbReference>
<comment type="caution">
    <text evidence="9">The sequence shown here is derived from an EMBL/GenBank/DDBJ whole genome shotgun (WGS) entry which is preliminary data.</text>
</comment>
<dbReference type="InterPro" id="IPR035906">
    <property type="entry name" value="MetI-like_sf"/>
</dbReference>
<feature type="transmembrane region" description="Helical" evidence="7">
    <location>
        <begin position="141"/>
        <end position="161"/>
    </location>
</feature>
<evidence type="ECO:0000313" key="9">
    <source>
        <dbReference type="EMBL" id="MBD0381399.1"/>
    </source>
</evidence>
<keyword evidence="3" id="KW-1003">Cell membrane</keyword>
<comment type="subcellular location">
    <subcellularLocation>
        <location evidence="1 7">Cell membrane</location>
        <topology evidence="1 7">Multi-pass membrane protein</topology>
    </subcellularLocation>
</comment>
<dbReference type="Gene3D" id="1.10.3720.10">
    <property type="entry name" value="MetI-like"/>
    <property type="match status" value="1"/>
</dbReference>
<dbReference type="PROSITE" id="PS50928">
    <property type="entry name" value="ABC_TM1"/>
    <property type="match status" value="1"/>
</dbReference>
<organism evidence="9 10">
    <name type="scientific">Paenibacillus sedimenti</name>
    <dbReference type="NCBI Taxonomy" id="2770274"/>
    <lineage>
        <taxon>Bacteria</taxon>
        <taxon>Bacillati</taxon>
        <taxon>Bacillota</taxon>
        <taxon>Bacilli</taxon>
        <taxon>Bacillales</taxon>
        <taxon>Paenibacillaceae</taxon>
        <taxon>Paenibacillus</taxon>
    </lineage>
</organism>
<keyword evidence="4 7" id="KW-0812">Transmembrane</keyword>